<dbReference type="SUPFAM" id="SSF56784">
    <property type="entry name" value="HAD-like"/>
    <property type="match status" value="1"/>
</dbReference>
<dbReference type="STRING" id="452.Lspi_2683"/>
<organism evidence="5 6">
    <name type="scientific">Legionella spiritensis</name>
    <dbReference type="NCBI Taxonomy" id="452"/>
    <lineage>
        <taxon>Bacteria</taxon>
        <taxon>Pseudomonadati</taxon>
        <taxon>Pseudomonadota</taxon>
        <taxon>Gammaproteobacteria</taxon>
        <taxon>Legionellales</taxon>
        <taxon>Legionellaceae</taxon>
        <taxon>Legionella</taxon>
    </lineage>
</organism>
<dbReference type="Proteomes" id="UP000054877">
    <property type="component" value="Unassembled WGS sequence"/>
</dbReference>
<dbReference type="EC" id="3.1.3.18" evidence="4"/>
<evidence type="ECO:0000313" key="5">
    <source>
        <dbReference type="EMBL" id="KTD61441.1"/>
    </source>
</evidence>
<dbReference type="PANTHER" id="PTHR43434">
    <property type="entry name" value="PHOSPHOGLYCOLATE PHOSPHATASE"/>
    <property type="match status" value="1"/>
</dbReference>
<dbReference type="Gene3D" id="3.40.50.1000">
    <property type="entry name" value="HAD superfamily/HAD-like"/>
    <property type="match status" value="1"/>
</dbReference>
<evidence type="ECO:0000256" key="2">
    <source>
        <dbReference type="ARBA" id="ARBA00004818"/>
    </source>
</evidence>
<keyword evidence="6" id="KW-1185">Reference proteome</keyword>
<dbReference type="PANTHER" id="PTHR43434:SF1">
    <property type="entry name" value="PHOSPHOGLYCOLATE PHOSPHATASE"/>
    <property type="match status" value="1"/>
</dbReference>
<reference evidence="5 6" key="1">
    <citation type="submission" date="2015-11" db="EMBL/GenBank/DDBJ databases">
        <title>Genomic analysis of 38 Legionella species identifies large and diverse effector repertoires.</title>
        <authorList>
            <person name="Burstein D."/>
            <person name="Amaro F."/>
            <person name="Zusman T."/>
            <person name="Lifshitz Z."/>
            <person name="Cohen O."/>
            <person name="Gilbert J.A."/>
            <person name="Pupko T."/>
            <person name="Shuman H.A."/>
            <person name="Segal G."/>
        </authorList>
    </citation>
    <scope>NUCLEOTIDE SEQUENCE [LARGE SCALE GENOMIC DNA]</scope>
    <source>
        <strain evidence="5 6">Mt.St.Helens-9</strain>
    </source>
</reference>
<dbReference type="SFLD" id="SFLDS00003">
    <property type="entry name" value="Haloacid_Dehalogenase"/>
    <property type="match status" value="1"/>
</dbReference>
<accession>A0A0W0YX34</accession>
<dbReference type="Pfam" id="PF13419">
    <property type="entry name" value="HAD_2"/>
    <property type="match status" value="1"/>
</dbReference>
<sequence length="225" mass="25520">MNNLIIFDIDGTLTNTNRVDSDYFERALLESLPVKYIDNQWHNYKYSTDSGMVTEIVQSAFGRDPSLEEIAAIKERFVGYLKTAFLKDKSHCLPLSGASEIFTILTQRGWDIGIATGGWEKSALLKLRTANIPCDGVPIAHSDDHMEREQIITIAIERAKKNYHRPAYSKMIYVGDRIWDKNAARNINIDFIGIGAELGNINEKDFFHINDYTGNAFIQYLESGC</sequence>
<dbReference type="OrthoDB" id="9807630at2"/>
<evidence type="ECO:0000256" key="4">
    <source>
        <dbReference type="ARBA" id="ARBA00013078"/>
    </source>
</evidence>
<name>A0A0W0YX34_LEGSP</name>
<dbReference type="InterPro" id="IPR023214">
    <property type="entry name" value="HAD_sf"/>
</dbReference>
<dbReference type="GO" id="GO:0006281">
    <property type="term" value="P:DNA repair"/>
    <property type="evidence" value="ECO:0007669"/>
    <property type="project" value="TreeGrafter"/>
</dbReference>
<comment type="pathway">
    <text evidence="2">Organic acid metabolism; glycolate biosynthesis; glycolate from 2-phosphoglycolate: step 1/1.</text>
</comment>
<keyword evidence="5" id="KW-0378">Hydrolase</keyword>
<evidence type="ECO:0000313" key="6">
    <source>
        <dbReference type="Proteomes" id="UP000054877"/>
    </source>
</evidence>
<dbReference type="PATRIC" id="fig|452.5.peg.2969"/>
<evidence type="ECO:0000256" key="1">
    <source>
        <dbReference type="ARBA" id="ARBA00000830"/>
    </source>
</evidence>
<dbReference type="GO" id="GO:0008967">
    <property type="term" value="F:phosphoglycolate phosphatase activity"/>
    <property type="evidence" value="ECO:0007669"/>
    <property type="project" value="UniProtKB-EC"/>
</dbReference>
<dbReference type="Gene3D" id="1.10.150.240">
    <property type="entry name" value="Putative phosphatase, domain 2"/>
    <property type="match status" value="1"/>
</dbReference>
<comment type="caution">
    <text evidence="5">The sequence shown here is derived from an EMBL/GenBank/DDBJ whole genome shotgun (WGS) entry which is preliminary data.</text>
</comment>
<protein>
    <recommendedName>
        <fullName evidence="4">phosphoglycolate phosphatase</fullName>
        <ecNumber evidence="4">3.1.3.18</ecNumber>
    </recommendedName>
</protein>
<dbReference type="RefSeq" id="WP_058484599.1">
    <property type="nucleotide sequence ID" value="NZ_CAAAII010000007.1"/>
</dbReference>
<proteinExistence type="inferred from homology"/>
<dbReference type="InterPro" id="IPR041492">
    <property type="entry name" value="HAD_2"/>
</dbReference>
<dbReference type="EMBL" id="LNYX01000032">
    <property type="protein sequence ID" value="KTD61441.1"/>
    <property type="molecule type" value="Genomic_DNA"/>
</dbReference>
<gene>
    <name evidence="5" type="ORF">Lspi_2683</name>
</gene>
<comment type="similarity">
    <text evidence="3">Belongs to the HAD-like hydrolase superfamily. CbbY/CbbZ/Gph/YieH family.</text>
</comment>
<evidence type="ECO:0000256" key="3">
    <source>
        <dbReference type="ARBA" id="ARBA00006171"/>
    </source>
</evidence>
<dbReference type="SFLD" id="SFLDG01129">
    <property type="entry name" value="C1.5:_HAD__Beta-PGM__Phosphata"/>
    <property type="match status" value="1"/>
</dbReference>
<comment type="catalytic activity">
    <reaction evidence="1">
        <text>2-phosphoglycolate + H2O = glycolate + phosphate</text>
        <dbReference type="Rhea" id="RHEA:14369"/>
        <dbReference type="ChEBI" id="CHEBI:15377"/>
        <dbReference type="ChEBI" id="CHEBI:29805"/>
        <dbReference type="ChEBI" id="CHEBI:43474"/>
        <dbReference type="ChEBI" id="CHEBI:58033"/>
        <dbReference type="EC" id="3.1.3.18"/>
    </reaction>
</comment>
<dbReference type="InterPro" id="IPR036412">
    <property type="entry name" value="HAD-like_sf"/>
</dbReference>
<dbReference type="InterPro" id="IPR050155">
    <property type="entry name" value="HAD-like_hydrolase_sf"/>
</dbReference>
<dbReference type="AlphaFoldDB" id="A0A0W0YX34"/>
<dbReference type="InterPro" id="IPR023198">
    <property type="entry name" value="PGP-like_dom2"/>
</dbReference>